<feature type="region of interest" description="Disordered" evidence="1">
    <location>
        <begin position="137"/>
        <end position="168"/>
    </location>
</feature>
<dbReference type="AlphaFoldDB" id="A0ABD0STQ2"/>
<feature type="compositionally biased region" description="Gly residues" evidence="1">
    <location>
        <begin position="159"/>
        <end position="168"/>
    </location>
</feature>
<proteinExistence type="predicted"/>
<organism evidence="2 3">
    <name type="scientific">Loxostege sticticalis</name>
    <name type="common">Beet webworm moth</name>
    <dbReference type="NCBI Taxonomy" id="481309"/>
    <lineage>
        <taxon>Eukaryota</taxon>
        <taxon>Metazoa</taxon>
        <taxon>Ecdysozoa</taxon>
        <taxon>Arthropoda</taxon>
        <taxon>Hexapoda</taxon>
        <taxon>Insecta</taxon>
        <taxon>Pterygota</taxon>
        <taxon>Neoptera</taxon>
        <taxon>Endopterygota</taxon>
        <taxon>Lepidoptera</taxon>
        <taxon>Glossata</taxon>
        <taxon>Ditrysia</taxon>
        <taxon>Pyraloidea</taxon>
        <taxon>Crambidae</taxon>
        <taxon>Pyraustinae</taxon>
        <taxon>Loxostege</taxon>
    </lineage>
</organism>
<dbReference type="EMBL" id="JBEDNZ010000016">
    <property type="protein sequence ID" value="KAL0822413.1"/>
    <property type="molecule type" value="Genomic_DNA"/>
</dbReference>
<name>A0ABD0STQ2_LOXSC</name>
<protein>
    <submittedName>
        <fullName evidence="2">Uncharacterized protein</fullName>
    </submittedName>
</protein>
<sequence>MQIGRRPVHANRPNERTDPYVSWHCRKTVTGASQAAGHSSARSEISSKGRRLPSLRTGFVCSVSDGKVHGRDVHEHSALAISRAGSAAVTRQDNQRAEISMNDARSFAVGGTRRSATSARVAARLAAALRGAPCVVSGREERGRGNPARVRSARPPGPAAGGGGGLIT</sequence>
<dbReference type="Proteomes" id="UP001549921">
    <property type="component" value="Unassembled WGS sequence"/>
</dbReference>
<evidence type="ECO:0000313" key="2">
    <source>
        <dbReference type="EMBL" id="KAL0822413.1"/>
    </source>
</evidence>
<accession>A0ABD0STQ2</accession>
<gene>
    <name evidence="2" type="ORF">ABMA28_004488</name>
</gene>
<evidence type="ECO:0000313" key="3">
    <source>
        <dbReference type="Proteomes" id="UP001549921"/>
    </source>
</evidence>
<evidence type="ECO:0000256" key="1">
    <source>
        <dbReference type="SAM" id="MobiDB-lite"/>
    </source>
</evidence>
<reference evidence="2 3" key="1">
    <citation type="submission" date="2024-06" db="EMBL/GenBank/DDBJ databases">
        <title>A chromosome-level genome assembly of beet webworm, Loxostege sticticalis.</title>
        <authorList>
            <person name="Zhang Y."/>
        </authorList>
    </citation>
    <scope>NUCLEOTIDE SEQUENCE [LARGE SCALE GENOMIC DNA]</scope>
    <source>
        <strain evidence="2">AQ028</strain>
        <tissue evidence="2">Male pupae</tissue>
    </source>
</reference>
<comment type="caution">
    <text evidence="2">The sequence shown here is derived from an EMBL/GenBank/DDBJ whole genome shotgun (WGS) entry which is preliminary data.</text>
</comment>